<dbReference type="GO" id="GO:0002039">
    <property type="term" value="F:p53 binding"/>
    <property type="evidence" value="ECO:0007669"/>
    <property type="project" value="InterPro"/>
</dbReference>
<gene>
    <name evidence="6" type="ORF">MEDL_33065</name>
</gene>
<evidence type="ECO:0000256" key="3">
    <source>
        <dbReference type="ARBA" id="ARBA00023043"/>
    </source>
</evidence>
<feature type="compositionally biased region" description="Basic residues" evidence="5">
    <location>
        <begin position="1"/>
        <end position="11"/>
    </location>
</feature>
<dbReference type="GO" id="GO:0042981">
    <property type="term" value="P:regulation of apoptotic process"/>
    <property type="evidence" value="ECO:0007669"/>
    <property type="project" value="InterPro"/>
</dbReference>
<dbReference type="AlphaFoldDB" id="A0A8S3SCY1"/>
<dbReference type="PANTHER" id="PTHR24131:SF10">
    <property type="entry name" value="ANKYRIN-REPEAT, SH3-DOMAIN, AND PROLINE-RICH-REGION CONTAINING PROTEIN, ISOFORM B"/>
    <property type="match status" value="1"/>
</dbReference>
<protein>
    <submittedName>
        <fullName evidence="6">Uncharacterized protein</fullName>
    </submittedName>
</protein>
<keyword evidence="7" id="KW-1185">Reference proteome</keyword>
<evidence type="ECO:0000256" key="2">
    <source>
        <dbReference type="ARBA" id="ARBA00022737"/>
    </source>
</evidence>
<sequence>MRPGQRSRSRNGMRGPPPSRNVLPGGVDLTLTELQDMAARQQHQIESQQQVLVAKEQRLKFFETTRTKTTANNSRK</sequence>
<keyword evidence="3" id="KW-0040">ANK repeat</keyword>
<dbReference type="EMBL" id="CAJPWZ010001632">
    <property type="protein sequence ID" value="CAG2219565.1"/>
    <property type="molecule type" value="Genomic_DNA"/>
</dbReference>
<keyword evidence="2" id="KW-0677">Repeat</keyword>
<evidence type="ECO:0000256" key="1">
    <source>
        <dbReference type="ARBA" id="ARBA00004123"/>
    </source>
</evidence>
<evidence type="ECO:0000256" key="4">
    <source>
        <dbReference type="ARBA" id="ARBA00023242"/>
    </source>
</evidence>
<keyword evidence="4" id="KW-0539">Nucleus</keyword>
<comment type="caution">
    <text evidence="6">The sequence shown here is derived from an EMBL/GenBank/DDBJ whole genome shotgun (WGS) entry which is preliminary data.</text>
</comment>
<evidence type="ECO:0000313" key="7">
    <source>
        <dbReference type="Proteomes" id="UP000683360"/>
    </source>
</evidence>
<dbReference type="PANTHER" id="PTHR24131">
    <property type="entry name" value="APOPTOSIS-STIMULATING OF P53 PROTEIN"/>
    <property type="match status" value="1"/>
</dbReference>
<feature type="region of interest" description="Disordered" evidence="5">
    <location>
        <begin position="1"/>
        <end position="25"/>
    </location>
</feature>
<dbReference type="Proteomes" id="UP000683360">
    <property type="component" value="Unassembled WGS sequence"/>
</dbReference>
<dbReference type="InterPro" id="IPR047163">
    <property type="entry name" value="ASPP1/2"/>
</dbReference>
<accession>A0A8S3SCY1</accession>
<proteinExistence type="predicted"/>
<name>A0A8S3SCY1_MYTED</name>
<dbReference type="OrthoDB" id="10038642at2759"/>
<evidence type="ECO:0000313" key="6">
    <source>
        <dbReference type="EMBL" id="CAG2219565.1"/>
    </source>
</evidence>
<dbReference type="GO" id="GO:0005634">
    <property type="term" value="C:nucleus"/>
    <property type="evidence" value="ECO:0007669"/>
    <property type="project" value="UniProtKB-SubCell"/>
</dbReference>
<reference evidence="6" key="1">
    <citation type="submission" date="2021-03" db="EMBL/GenBank/DDBJ databases">
        <authorList>
            <person name="Bekaert M."/>
        </authorList>
    </citation>
    <scope>NUCLEOTIDE SEQUENCE</scope>
</reference>
<comment type="subcellular location">
    <subcellularLocation>
        <location evidence="1">Nucleus</location>
    </subcellularLocation>
</comment>
<organism evidence="6 7">
    <name type="scientific">Mytilus edulis</name>
    <name type="common">Blue mussel</name>
    <dbReference type="NCBI Taxonomy" id="6550"/>
    <lineage>
        <taxon>Eukaryota</taxon>
        <taxon>Metazoa</taxon>
        <taxon>Spiralia</taxon>
        <taxon>Lophotrochozoa</taxon>
        <taxon>Mollusca</taxon>
        <taxon>Bivalvia</taxon>
        <taxon>Autobranchia</taxon>
        <taxon>Pteriomorphia</taxon>
        <taxon>Mytilida</taxon>
        <taxon>Mytiloidea</taxon>
        <taxon>Mytilidae</taxon>
        <taxon>Mytilinae</taxon>
        <taxon>Mytilus</taxon>
    </lineage>
</organism>
<evidence type="ECO:0000256" key="5">
    <source>
        <dbReference type="SAM" id="MobiDB-lite"/>
    </source>
</evidence>